<evidence type="ECO:0000256" key="11">
    <source>
        <dbReference type="SAM" id="SignalP"/>
    </source>
</evidence>
<keyword evidence="8" id="KW-0675">Receptor</keyword>
<evidence type="ECO:0000256" key="8">
    <source>
        <dbReference type="ARBA" id="ARBA00023170"/>
    </source>
</evidence>
<evidence type="ECO:0000256" key="9">
    <source>
        <dbReference type="ARBA" id="ARBA00023180"/>
    </source>
</evidence>
<evidence type="ECO:0000256" key="5">
    <source>
        <dbReference type="ARBA" id="ARBA00022737"/>
    </source>
</evidence>
<organism evidence="13 14">
    <name type="scientific">Magallana gigas</name>
    <name type="common">Pacific oyster</name>
    <name type="synonym">Crassostrea gigas</name>
    <dbReference type="NCBI Taxonomy" id="29159"/>
    <lineage>
        <taxon>Eukaryota</taxon>
        <taxon>Metazoa</taxon>
        <taxon>Spiralia</taxon>
        <taxon>Lophotrochozoa</taxon>
        <taxon>Mollusca</taxon>
        <taxon>Bivalvia</taxon>
        <taxon>Autobranchia</taxon>
        <taxon>Pteriomorphia</taxon>
        <taxon>Ostreida</taxon>
        <taxon>Ostreoidea</taxon>
        <taxon>Ostreidae</taxon>
        <taxon>Magallana</taxon>
    </lineage>
</organism>
<evidence type="ECO:0000256" key="3">
    <source>
        <dbReference type="ARBA" id="ARBA00022692"/>
    </source>
</evidence>
<keyword evidence="7 10" id="KW-0472">Membrane</keyword>
<dbReference type="Pfam" id="PF13676">
    <property type="entry name" value="TIR_2"/>
    <property type="match status" value="1"/>
</dbReference>
<evidence type="ECO:0000313" key="13">
    <source>
        <dbReference type="EnsemblMetazoa" id="G23285.1:cds"/>
    </source>
</evidence>
<dbReference type="SUPFAM" id="SSF52200">
    <property type="entry name" value="Toll/Interleukin receptor TIR domain"/>
    <property type="match status" value="1"/>
</dbReference>
<dbReference type="AlphaFoldDB" id="A0A8W8KC61"/>
<accession>A0A8W8KC61</accession>
<keyword evidence="9" id="KW-0325">Glycoprotein</keyword>
<dbReference type="SUPFAM" id="SSF52058">
    <property type="entry name" value="L domain-like"/>
    <property type="match status" value="2"/>
</dbReference>
<reference evidence="13" key="1">
    <citation type="submission" date="2022-08" db="UniProtKB">
        <authorList>
            <consortium name="EnsemblMetazoa"/>
        </authorList>
    </citation>
    <scope>IDENTIFICATION</scope>
    <source>
        <strain evidence="13">05x7-T-G4-1.051#20</strain>
    </source>
</reference>
<sequence length="769" mass="89348">MASLYFWILILLVCFDTLHCQYFKWTPSVNGTRNAYCAEHCRDCSVTPCQVDEECCVCGVKSPWEIGLESTLLLHVEYRNAFGDNTLIKPRKPFSDSVLQLIHTNGRMRTFPNNLCNFEKIVHINLQSNSIGKIPNLGCIPYLEVLILSKNQLMEIRNTTFVDNIFLRKVDLSFNPIRVLDPNAFRRYDGSSPFSMQLSHIDIRDLDVTNIFLEGRMFCDIDLSHSSVQNFVNLNNFTVAPDALYGDFGSVNLENSMVKQLPNFTSIGISSTQEFYEKIHFKVLVLNLSLTCDCIFVKYLLKDLTAIKKFFSGTDEGTMICSEPESLRNYTLKDIYDNHLDDMTCDVASNCPPKCHCYEQPSKYHTVINCTESHITHFPETLPWANKYSIIFGENKISSLEKKSYMEKVSYMQVSGIMHMDGQAISSLPNNVVLDLQDHNLQSLPSELFSKDPLKINLGRVLVECVCSSKWLYLWTHFQNTNSTTKYICSNFNKNLELLTTDDFGCKEPIDQTLFIVMIAICVLAVLLILLTLTYCCFYPEMLILTRKFFTKTRPNRKKCDFDVYISLDEEDRIQREWVITSLLPYLESEGYKVYLPMRDLLPGDNILSERANAIKQSIAYIVILTEKDSMENFQDVDGNETTTVSVIREFEIMWKLFEKDRYRNVIFLDLENIRKKFAKHRIVKAFTRVRHFVKVSSRKKNILREVRSRLHDPFDNTVCYNEKVYDFNRNTKFKRNVLQLEQLELPDEIFTIKKNISDFNKKTSFYGK</sequence>
<evidence type="ECO:0000256" key="6">
    <source>
        <dbReference type="ARBA" id="ARBA00022989"/>
    </source>
</evidence>
<keyword evidence="14" id="KW-1185">Reference proteome</keyword>
<keyword evidence="3 10" id="KW-0812">Transmembrane</keyword>
<evidence type="ECO:0000256" key="2">
    <source>
        <dbReference type="ARBA" id="ARBA00022614"/>
    </source>
</evidence>
<dbReference type="Gene3D" id="3.40.50.10140">
    <property type="entry name" value="Toll/interleukin-1 receptor homology (TIR) domain"/>
    <property type="match status" value="1"/>
</dbReference>
<dbReference type="GO" id="GO:0007165">
    <property type="term" value="P:signal transduction"/>
    <property type="evidence" value="ECO:0007669"/>
    <property type="project" value="InterPro"/>
</dbReference>
<feature type="transmembrane region" description="Helical" evidence="10">
    <location>
        <begin position="514"/>
        <end position="538"/>
    </location>
</feature>
<dbReference type="InterPro" id="IPR035897">
    <property type="entry name" value="Toll_tir_struct_dom_sf"/>
</dbReference>
<feature type="domain" description="TIR" evidence="12">
    <location>
        <begin position="560"/>
        <end position="711"/>
    </location>
</feature>
<dbReference type="InterPro" id="IPR032675">
    <property type="entry name" value="LRR_dom_sf"/>
</dbReference>
<comment type="subcellular location">
    <subcellularLocation>
        <location evidence="1">Membrane</location>
        <topology evidence="1">Single-pass membrane protein</topology>
    </subcellularLocation>
</comment>
<evidence type="ECO:0000256" key="10">
    <source>
        <dbReference type="SAM" id="Phobius"/>
    </source>
</evidence>
<feature type="chain" id="PRO_5036502940" description="TIR domain-containing protein" evidence="11">
    <location>
        <begin position="21"/>
        <end position="769"/>
    </location>
</feature>
<dbReference type="InterPro" id="IPR000157">
    <property type="entry name" value="TIR_dom"/>
</dbReference>
<protein>
    <recommendedName>
        <fullName evidence="12">TIR domain-containing protein</fullName>
    </recommendedName>
</protein>
<feature type="signal peptide" evidence="11">
    <location>
        <begin position="1"/>
        <end position="20"/>
    </location>
</feature>
<dbReference type="EnsemblMetazoa" id="G23285.1">
    <property type="protein sequence ID" value="G23285.1:cds"/>
    <property type="gene ID" value="G23285"/>
</dbReference>
<proteinExistence type="predicted"/>
<evidence type="ECO:0000256" key="4">
    <source>
        <dbReference type="ARBA" id="ARBA00022729"/>
    </source>
</evidence>
<evidence type="ECO:0000256" key="1">
    <source>
        <dbReference type="ARBA" id="ARBA00004167"/>
    </source>
</evidence>
<dbReference type="PANTHER" id="PTHR24365:SF541">
    <property type="entry name" value="PROTEIN TOLL-RELATED"/>
    <property type="match status" value="1"/>
</dbReference>
<dbReference type="Gene3D" id="3.80.10.10">
    <property type="entry name" value="Ribonuclease Inhibitor"/>
    <property type="match status" value="2"/>
</dbReference>
<dbReference type="InterPro" id="IPR003591">
    <property type="entry name" value="Leu-rich_rpt_typical-subtyp"/>
</dbReference>
<dbReference type="SMART" id="SM00369">
    <property type="entry name" value="LRR_TYP"/>
    <property type="match status" value="3"/>
</dbReference>
<dbReference type="PROSITE" id="PS50104">
    <property type="entry name" value="TIR"/>
    <property type="match status" value="1"/>
</dbReference>
<evidence type="ECO:0000259" key="12">
    <source>
        <dbReference type="PROSITE" id="PS50104"/>
    </source>
</evidence>
<dbReference type="PANTHER" id="PTHR24365">
    <property type="entry name" value="TOLL-LIKE RECEPTOR"/>
    <property type="match status" value="1"/>
</dbReference>
<evidence type="ECO:0000256" key="7">
    <source>
        <dbReference type="ARBA" id="ARBA00023136"/>
    </source>
</evidence>
<keyword evidence="4 11" id="KW-0732">Signal</keyword>
<keyword evidence="6 10" id="KW-1133">Transmembrane helix</keyword>
<dbReference type="OMA" id="HLDDMTC"/>
<dbReference type="GO" id="GO:0005886">
    <property type="term" value="C:plasma membrane"/>
    <property type="evidence" value="ECO:0007669"/>
    <property type="project" value="TreeGrafter"/>
</dbReference>
<dbReference type="OrthoDB" id="6107924at2759"/>
<dbReference type="Proteomes" id="UP000005408">
    <property type="component" value="Unassembled WGS sequence"/>
</dbReference>
<dbReference type="GO" id="GO:0038023">
    <property type="term" value="F:signaling receptor activity"/>
    <property type="evidence" value="ECO:0007669"/>
    <property type="project" value="TreeGrafter"/>
</dbReference>
<keyword evidence="5" id="KW-0677">Repeat</keyword>
<evidence type="ECO:0000313" key="14">
    <source>
        <dbReference type="Proteomes" id="UP000005408"/>
    </source>
</evidence>
<keyword evidence="2" id="KW-0433">Leucine-rich repeat</keyword>
<name>A0A8W8KC61_MAGGI</name>